<gene>
    <name evidence="3" type="ORF">C7B47_03240</name>
</gene>
<protein>
    <submittedName>
        <fullName evidence="3">Uncharacterized protein</fullName>
    </submittedName>
</protein>
<comment type="caution">
    <text evidence="3">The sequence shown here is derived from an EMBL/GenBank/DDBJ whole genome shotgun (WGS) entry which is preliminary data.</text>
</comment>
<evidence type="ECO:0000256" key="1">
    <source>
        <dbReference type="SAM" id="MobiDB-lite"/>
    </source>
</evidence>
<dbReference type="PROSITE" id="PS51257">
    <property type="entry name" value="PROKAR_LIPOPROTEIN"/>
    <property type="match status" value="1"/>
</dbReference>
<organism evidence="3 4">
    <name type="scientific">Sulfobacillus thermosulfidooxidans</name>
    <dbReference type="NCBI Taxonomy" id="28034"/>
    <lineage>
        <taxon>Bacteria</taxon>
        <taxon>Bacillati</taxon>
        <taxon>Bacillota</taxon>
        <taxon>Clostridia</taxon>
        <taxon>Eubacteriales</taxon>
        <taxon>Clostridiales Family XVII. Incertae Sedis</taxon>
        <taxon>Sulfobacillus</taxon>
    </lineage>
</organism>
<feature type="compositionally biased region" description="Pro residues" evidence="1">
    <location>
        <begin position="48"/>
        <end position="60"/>
    </location>
</feature>
<evidence type="ECO:0000256" key="2">
    <source>
        <dbReference type="SAM" id="Phobius"/>
    </source>
</evidence>
<reference evidence="3 4" key="1">
    <citation type="journal article" date="2014" name="BMC Genomics">
        <title>Comparison of environmental and isolate Sulfobacillus genomes reveals diverse carbon, sulfur, nitrogen, and hydrogen metabolisms.</title>
        <authorList>
            <person name="Justice N.B."/>
            <person name="Norman A."/>
            <person name="Brown C.T."/>
            <person name="Singh A."/>
            <person name="Thomas B.C."/>
            <person name="Banfield J.F."/>
        </authorList>
    </citation>
    <scope>NUCLEOTIDE SEQUENCE [LARGE SCALE GENOMIC DNA]</scope>
    <source>
        <strain evidence="3">AMDSBA5</strain>
    </source>
</reference>
<sequence>MIRVSKHSYRWLALPLPLSLMMILAGCGFHSASTTHHTIQVHSSTAPTPSPSSSPSPSPSSVPSSVAPSPSQSSTTPSQGQSVTPPPPPGAGSYRELHIVVEHATNEGTTTINGQSLQIDLLTLKVENPTSGIIGLALNDVSVLAGNSSYSWNDFSSKGLSENNSLFPYPPTPKIPSADVTQILPDRPLTGDITVLVPARSSYELVFNGTTVPTSSQATFSS</sequence>
<feature type="region of interest" description="Disordered" evidence="1">
    <location>
        <begin position="38"/>
        <end position="94"/>
    </location>
</feature>
<dbReference type="AlphaFoldDB" id="A0A2T2X3C4"/>
<keyword evidence="2" id="KW-1133">Transmembrane helix</keyword>
<dbReference type="Proteomes" id="UP000242705">
    <property type="component" value="Unassembled WGS sequence"/>
</dbReference>
<evidence type="ECO:0000313" key="4">
    <source>
        <dbReference type="Proteomes" id="UP000242705"/>
    </source>
</evidence>
<keyword evidence="2" id="KW-0472">Membrane</keyword>
<keyword evidence="2" id="KW-0812">Transmembrane</keyword>
<feature type="transmembrane region" description="Helical" evidence="2">
    <location>
        <begin position="12"/>
        <end position="32"/>
    </location>
</feature>
<name>A0A2T2X3C4_SULTH</name>
<accession>A0A2T2X3C4</accession>
<feature type="compositionally biased region" description="Low complexity" evidence="1">
    <location>
        <begin position="61"/>
        <end position="83"/>
    </location>
</feature>
<proteinExistence type="predicted"/>
<dbReference type="EMBL" id="PXYX01000004">
    <property type="protein sequence ID" value="PSR28979.1"/>
    <property type="molecule type" value="Genomic_DNA"/>
</dbReference>
<evidence type="ECO:0000313" key="3">
    <source>
        <dbReference type="EMBL" id="PSR28979.1"/>
    </source>
</evidence>